<dbReference type="PROSITE" id="PS51779">
    <property type="entry name" value="POTRA"/>
    <property type="match status" value="1"/>
</dbReference>
<keyword evidence="2 8" id="KW-1003">Cell membrane</keyword>
<dbReference type="KEGG" id="srq:SR187_2350"/>
<dbReference type="AlphaFoldDB" id="A0A2Z5TL06"/>
<dbReference type="HAMAP" id="MF_00912">
    <property type="entry name" value="DivIB"/>
    <property type="match status" value="1"/>
</dbReference>
<accession>A0A2Z5TL06</accession>
<keyword evidence="6 8" id="KW-0472">Membrane</keyword>
<evidence type="ECO:0000256" key="2">
    <source>
        <dbReference type="ARBA" id="ARBA00022475"/>
    </source>
</evidence>
<protein>
    <recommendedName>
        <fullName evidence="8">Cell division protein DivIB</fullName>
    </recommendedName>
</protein>
<dbReference type="InterPro" id="IPR034746">
    <property type="entry name" value="POTRA"/>
</dbReference>
<dbReference type="GO" id="GO:0005886">
    <property type="term" value="C:plasma membrane"/>
    <property type="evidence" value="ECO:0007669"/>
    <property type="project" value="UniProtKB-SubCell"/>
</dbReference>
<dbReference type="InterPro" id="IPR013685">
    <property type="entry name" value="POTRA_FtsQ_type"/>
</dbReference>
<comment type="function">
    <text evidence="8">Cell division protein that may be involved in stabilizing or promoting the assembly of the division complex.</text>
</comment>
<dbReference type="InterPro" id="IPR050487">
    <property type="entry name" value="FtsQ_DivIB"/>
</dbReference>
<reference evidence="11 12" key="1">
    <citation type="journal article" date="2018" name="Genome Biol. Evol.">
        <title>Complete Genome Sequence of Streptococcus ruminantium sp. nov. GUT-187T (=DSM 104980T =JCM 31869T), the Type Strain of S. ruminantium, and Comparison with Genome Sequences of Streptococcus suis Strains.</title>
        <authorList>
            <person name="Tohya M."/>
            <person name="Sekizaki T."/>
            <person name="Miyoshi-Akiyama T."/>
        </authorList>
    </citation>
    <scope>NUCLEOTIDE SEQUENCE [LARGE SCALE GENOMIC DNA]</scope>
    <source>
        <strain evidence="11 12">GUT187T</strain>
    </source>
</reference>
<gene>
    <name evidence="11" type="primary">ftsQ</name>
    <name evidence="8" type="synonym">divIB</name>
    <name evidence="11" type="ORF">SR187_2350</name>
</gene>
<evidence type="ECO:0000256" key="7">
    <source>
        <dbReference type="ARBA" id="ARBA00023306"/>
    </source>
</evidence>
<dbReference type="Proteomes" id="UP000269331">
    <property type="component" value="Chromosome"/>
</dbReference>
<dbReference type="GeneID" id="52229042"/>
<dbReference type="RefSeq" id="WP_120171378.1">
    <property type="nucleotide sequence ID" value="NZ_AP018400.1"/>
</dbReference>
<feature type="region of interest" description="Disordered" evidence="9">
    <location>
        <begin position="1"/>
        <end position="73"/>
    </location>
</feature>
<dbReference type="Gene3D" id="3.40.50.10960">
    <property type="match status" value="1"/>
</dbReference>
<evidence type="ECO:0000313" key="12">
    <source>
        <dbReference type="Proteomes" id="UP000269331"/>
    </source>
</evidence>
<evidence type="ECO:0000256" key="5">
    <source>
        <dbReference type="ARBA" id="ARBA00022989"/>
    </source>
</evidence>
<dbReference type="GO" id="GO:0043093">
    <property type="term" value="P:FtsZ-dependent cytokinesis"/>
    <property type="evidence" value="ECO:0007669"/>
    <property type="project" value="UniProtKB-UniRule"/>
</dbReference>
<dbReference type="EMBL" id="AP018400">
    <property type="protein sequence ID" value="BBA92079.1"/>
    <property type="molecule type" value="Genomic_DNA"/>
</dbReference>
<keyword evidence="5 8" id="KW-1133">Transmembrane helix</keyword>
<evidence type="ECO:0000256" key="9">
    <source>
        <dbReference type="SAM" id="MobiDB-lite"/>
    </source>
</evidence>
<dbReference type="InterPro" id="IPR026580">
    <property type="entry name" value="DivIB"/>
</dbReference>
<dbReference type="Pfam" id="PF03799">
    <property type="entry name" value="FtsQ_DivIB_C"/>
    <property type="match status" value="1"/>
</dbReference>
<keyword evidence="7 8" id="KW-0131">Cell cycle</keyword>
<evidence type="ECO:0000313" key="11">
    <source>
        <dbReference type="EMBL" id="BBA92079.1"/>
    </source>
</evidence>
<keyword evidence="3 8" id="KW-0132">Cell division</keyword>
<dbReference type="InterPro" id="IPR005548">
    <property type="entry name" value="Cell_div_FtsQ/DivIB_C"/>
</dbReference>
<dbReference type="GO" id="GO:0032153">
    <property type="term" value="C:cell division site"/>
    <property type="evidence" value="ECO:0007669"/>
    <property type="project" value="UniProtKB-UniRule"/>
</dbReference>
<keyword evidence="4 8" id="KW-0812">Transmembrane</keyword>
<evidence type="ECO:0000256" key="3">
    <source>
        <dbReference type="ARBA" id="ARBA00022618"/>
    </source>
</evidence>
<dbReference type="Pfam" id="PF08478">
    <property type="entry name" value="POTRA_1"/>
    <property type="match status" value="1"/>
</dbReference>
<organism evidence="11 12">
    <name type="scientific">Streptococcus ruminantium</name>
    <dbReference type="NCBI Taxonomy" id="1917441"/>
    <lineage>
        <taxon>Bacteria</taxon>
        <taxon>Bacillati</taxon>
        <taxon>Bacillota</taxon>
        <taxon>Bacilli</taxon>
        <taxon>Lactobacillales</taxon>
        <taxon>Streptococcaceae</taxon>
        <taxon>Streptococcus</taxon>
    </lineage>
</organism>
<comment type="subcellular location">
    <subcellularLocation>
        <location evidence="8">Cell membrane</location>
        <topology evidence="8">Single-pass type II membrane protein</topology>
    </subcellularLocation>
    <subcellularLocation>
        <location evidence="1">Membrane</location>
    </subcellularLocation>
    <text evidence="8">Localizes to the division septum.</text>
</comment>
<evidence type="ECO:0000256" key="6">
    <source>
        <dbReference type="ARBA" id="ARBA00023136"/>
    </source>
</evidence>
<feature type="transmembrane region" description="Helical" evidence="8">
    <location>
        <begin position="142"/>
        <end position="164"/>
    </location>
</feature>
<name>A0A2Z5TL06_9STRE</name>
<evidence type="ECO:0000256" key="1">
    <source>
        <dbReference type="ARBA" id="ARBA00004370"/>
    </source>
</evidence>
<evidence type="ECO:0000256" key="4">
    <source>
        <dbReference type="ARBA" id="ARBA00022692"/>
    </source>
</evidence>
<feature type="compositionally biased region" description="Basic and acidic residues" evidence="9">
    <location>
        <begin position="1"/>
        <end position="22"/>
    </location>
</feature>
<dbReference type="PANTHER" id="PTHR37820:SF1">
    <property type="entry name" value="CELL DIVISION PROTEIN FTSQ"/>
    <property type="match status" value="1"/>
</dbReference>
<evidence type="ECO:0000256" key="8">
    <source>
        <dbReference type="HAMAP-Rule" id="MF_00912"/>
    </source>
</evidence>
<proteinExistence type="inferred from homology"/>
<evidence type="ECO:0000259" key="10">
    <source>
        <dbReference type="PROSITE" id="PS51779"/>
    </source>
</evidence>
<feature type="domain" description="POTRA" evidence="10">
    <location>
        <begin position="168"/>
        <end position="239"/>
    </location>
</feature>
<dbReference type="OrthoDB" id="1819027at2"/>
<feature type="compositionally biased region" description="Acidic residues" evidence="9">
    <location>
        <begin position="38"/>
        <end position="56"/>
    </location>
</feature>
<sequence length="366" mass="40983">MTEQDSKIEQESATEQESKVDQEQLSQQEQTAEITTETIEEDKTELENETDSEELSVSDLPNADDATEETSAFFEQWKARHEAYLASQDEPKESDISEEPQEPQITKQPIFKGIKRIKKAPESETEAVETVKKLKLDIPSKVIWKAVPVLTVSLLLAALALYFISPTSKKKQIEVVGNERLTAEQVENYSLISPDDYVMTIALHANAYANNIKKNSSTVESAKIRFQLPDKFTIHIKEYAIIGYIEQQNRLYPVLSSGEISGAPVSQETLPESYTKIQLSDRELVKKLAVELGKIDAGIRARIQTINLTPSKVTADLLTFSMADGNTVLVPLSEISQKMPYYAKIASEVNIPTTIDMEVGIYRYAS</sequence>
<comment type="similarity">
    <text evidence="8">Belongs to the FtsQ/DivIB family. DivIB subfamily.</text>
</comment>
<dbReference type="PANTHER" id="PTHR37820">
    <property type="entry name" value="CELL DIVISION PROTEIN DIVIB"/>
    <property type="match status" value="1"/>
</dbReference>